<comment type="function">
    <text evidence="1">Could be part of an ABC transporter complex.</text>
</comment>
<sequence length="349" mass="37284">MLSGAIVLSGIEAVLHKMQALPEGKKVTVDLAQTTQMDTAGAWLVETTLRRTGGEVVNATEAQTALLETVRNALPAERHDRPKRRTSHVLEDLGRLTVTGFQGLYVILGFFGQIVATLIYTILHPSRLRLTSLVFHIQQAGLGAVPIVSLMSFLIGIVLAYQGADQLRQFGAEVFVVDLIAVSVLRELGILLTAIIVAGRSASAYTAAIGSMQMSEEVDAMRTLGLDPIELLVLPRVLALVIFLPVLGFIADMMGLLGGALMSWFELGISPGAFQTRLLDTDVSNYLVGLVKAPFFAVIIGVIGCYQGLQVEGNAESLGARTSRSVVQAIFMVIVADATFSIFFAAVGV</sequence>
<accession>A0A2W5SDJ3</accession>
<evidence type="ECO:0000313" key="3">
    <source>
        <dbReference type="EMBL" id="PZR00982.1"/>
    </source>
</evidence>
<feature type="transmembrane region" description="Helical" evidence="2">
    <location>
        <begin position="174"/>
        <end position="198"/>
    </location>
</feature>
<feature type="transmembrane region" description="Helical" evidence="2">
    <location>
        <begin position="329"/>
        <end position="347"/>
    </location>
</feature>
<protein>
    <submittedName>
        <fullName evidence="3">ABC transporter permease</fullName>
    </submittedName>
</protein>
<keyword evidence="2" id="KW-0472">Membrane</keyword>
<dbReference type="NCBIfam" id="TIGR00056">
    <property type="entry name" value="MlaE family lipid ABC transporter permease subunit"/>
    <property type="match status" value="1"/>
</dbReference>
<evidence type="ECO:0000256" key="2">
    <source>
        <dbReference type="RuleBase" id="RU362044"/>
    </source>
</evidence>
<dbReference type="Pfam" id="PF02405">
    <property type="entry name" value="MlaE"/>
    <property type="match status" value="1"/>
</dbReference>
<keyword evidence="2" id="KW-0997">Cell inner membrane</keyword>
<dbReference type="EMBL" id="QFQS01000001">
    <property type="protein sequence ID" value="PZR00982.1"/>
    <property type="molecule type" value="Genomic_DNA"/>
</dbReference>
<evidence type="ECO:0000256" key="1">
    <source>
        <dbReference type="ARBA" id="ARBA00003787"/>
    </source>
</evidence>
<comment type="caution">
    <text evidence="3">The sequence shown here is derived from an EMBL/GenBank/DDBJ whole genome shotgun (WGS) entry which is preliminary data.</text>
</comment>
<comment type="subcellular location">
    <subcellularLocation>
        <location evidence="2">Cell inner membrane</location>
        <topology evidence="2">Multi-pass membrane protein</topology>
    </subcellularLocation>
</comment>
<reference evidence="3 4" key="1">
    <citation type="submission" date="2017-08" db="EMBL/GenBank/DDBJ databases">
        <title>Infants hospitalized years apart are colonized by the same room-sourced microbial strains.</title>
        <authorList>
            <person name="Brooks B."/>
            <person name="Olm M.R."/>
            <person name="Firek B.A."/>
            <person name="Baker R."/>
            <person name="Thomas B.C."/>
            <person name="Morowitz M.J."/>
            <person name="Banfield J.F."/>
        </authorList>
    </citation>
    <scope>NUCLEOTIDE SEQUENCE [LARGE SCALE GENOMIC DNA]</scope>
    <source>
        <strain evidence="3">S2_003_000_R2_11</strain>
    </source>
</reference>
<dbReference type="GO" id="GO:0005548">
    <property type="term" value="F:phospholipid transporter activity"/>
    <property type="evidence" value="ECO:0007669"/>
    <property type="project" value="TreeGrafter"/>
</dbReference>
<dbReference type="AlphaFoldDB" id="A0A2W5SDJ3"/>
<dbReference type="GO" id="GO:0043190">
    <property type="term" value="C:ATP-binding cassette (ABC) transporter complex"/>
    <property type="evidence" value="ECO:0007669"/>
    <property type="project" value="InterPro"/>
</dbReference>
<dbReference type="PANTHER" id="PTHR30188:SF3">
    <property type="entry name" value="ABC TRANSPORTER PERMEASE"/>
    <property type="match status" value="1"/>
</dbReference>
<keyword evidence="2" id="KW-1133">Transmembrane helix</keyword>
<organism evidence="3 4">
    <name type="scientific">Cereibacter sphaeroides</name>
    <name type="common">Rhodobacter sphaeroides</name>
    <dbReference type="NCBI Taxonomy" id="1063"/>
    <lineage>
        <taxon>Bacteria</taxon>
        <taxon>Pseudomonadati</taxon>
        <taxon>Pseudomonadota</taxon>
        <taxon>Alphaproteobacteria</taxon>
        <taxon>Rhodobacterales</taxon>
        <taxon>Paracoccaceae</taxon>
        <taxon>Cereibacter</taxon>
    </lineage>
</organism>
<feature type="transmembrane region" description="Helical" evidence="2">
    <location>
        <begin position="237"/>
        <end position="265"/>
    </location>
</feature>
<gene>
    <name evidence="3" type="ORF">DI533_04200</name>
</gene>
<dbReference type="InterPro" id="IPR003453">
    <property type="entry name" value="ABC_MlaE_roteobac"/>
</dbReference>
<dbReference type="Proteomes" id="UP000248975">
    <property type="component" value="Unassembled WGS sequence"/>
</dbReference>
<feature type="transmembrane region" description="Helical" evidence="2">
    <location>
        <begin position="286"/>
        <end position="309"/>
    </location>
</feature>
<dbReference type="PANTHER" id="PTHR30188">
    <property type="entry name" value="ABC TRANSPORTER PERMEASE PROTEIN-RELATED"/>
    <property type="match status" value="1"/>
</dbReference>
<name>A0A2W5SDJ3_CERSP</name>
<keyword evidence="2" id="KW-0812">Transmembrane</keyword>
<proteinExistence type="inferred from homology"/>
<comment type="similarity">
    <text evidence="2">Belongs to the MlaE permease family.</text>
</comment>
<dbReference type="InterPro" id="IPR030802">
    <property type="entry name" value="Permease_MalE"/>
</dbReference>
<evidence type="ECO:0000313" key="4">
    <source>
        <dbReference type="Proteomes" id="UP000248975"/>
    </source>
</evidence>
<feature type="transmembrane region" description="Helical" evidence="2">
    <location>
        <begin position="143"/>
        <end position="162"/>
    </location>
</feature>
<feature type="transmembrane region" description="Helical" evidence="2">
    <location>
        <begin position="103"/>
        <end position="123"/>
    </location>
</feature>
<keyword evidence="2" id="KW-1003">Cell membrane</keyword>